<name>Q8HXS5_CAPCA</name>
<feature type="compositionally biased region" description="Pro residues" evidence="1">
    <location>
        <begin position="26"/>
        <end position="44"/>
    </location>
</feature>
<protein>
    <submittedName>
        <fullName evidence="2">Proline rich salivary protein PRP9</fullName>
    </submittedName>
</protein>
<reference evidence="2" key="1">
    <citation type="submission" date="2001-11" db="EMBL/GenBank/DDBJ databases">
        <title>Isolation of a group of proline rich salivary proteins from roe deer.</title>
        <authorList>
            <person name="Gehrke J."/>
            <person name="Fickel J."/>
            <person name="Schmidt A."/>
        </authorList>
    </citation>
    <scope>NUCLEOTIDE SEQUENCE</scope>
    <source>
        <tissue evidence="2">Glandula parotis</tissue>
    </source>
</reference>
<proteinExistence type="evidence at transcript level"/>
<dbReference type="AlphaFoldDB" id="Q8HXS5"/>
<accession>Q8HXS5</accession>
<evidence type="ECO:0000256" key="1">
    <source>
        <dbReference type="SAM" id="MobiDB-lite"/>
    </source>
</evidence>
<dbReference type="EMBL" id="AF453538">
    <property type="protein sequence ID" value="AAN76860.1"/>
    <property type="molecule type" value="mRNA"/>
</dbReference>
<evidence type="ECO:0000313" key="2">
    <source>
        <dbReference type="EMBL" id="AAN76860.1"/>
    </source>
</evidence>
<feature type="region of interest" description="Disordered" evidence="1">
    <location>
        <begin position="1"/>
        <end position="44"/>
    </location>
</feature>
<feature type="compositionally biased region" description="Pro residues" evidence="1">
    <location>
        <begin position="8"/>
        <end position="17"/>
    </location>
</feature>
<feature type="non-terminal residue" evidence="2">
    <location>
        <position position="1"/>
    </location>
</feature>
<sequence length="44" mass="4481">GLSVWCPPINPAFPSPQPSVSKLTSPQPPPPGPPPSGPSPPEEQ</sequence>
<organism evidence="2">
    <name type="scientific">Capreolus capreolus</name>
    <name type="common">European roe deer</name>
    <name type="synonym">Cervus capreolus</name>
    <dbReference type="NCBI Taxonomy" id="9858"/>
    <lineage>
        <taxon>Eukaryota</taxon>
        <taxon>Metazoa</taxon>
        <taxon>Chordata</taxon>
        <taxon>Craniata</taxon>
        <taxon>Vertebrata</taxon>
        <taxon>Euteleostomi</taxon>
        <taxon>Mammalia</taxon>
        <taxon>Eutheria</taxon>
        <taxon>Laurasiatheria</taxon>
        <taxon>Artiodactyla</taxon>
        <taxon>Ruminantia</taxon>
        <taxon>Pecora</taxon>
        <taxon>Cervidae</taxon>
        <taxon>Odocoileinae</taxon>
        <taxon>Capreolus</taxon>
    </lineage>
</organism>